<reference evidence="3" key="1">
    <citation type="journal article" date="2017" name="Nat. Microbiol.">
        <title>Global analysis of biosynthetic gene clusters reveals vast potential of secondary metabolite production in Penicillium species.</title>
        <authorList>
            <person name="Nielsen J.C."/>
            <person name="Grijseels S."/>
            <person name="Prigent S."/>
            <person name="Ji B."/>
            <person name="Dainat J."/>
            <person name="Nielsen K.F."/>
            <person name="Frisvad J.C."/>
            <person name="Workman M."/>
            <person name="Nielsen J."/>
        </authorList>
    </citation>
    <scope>NUCLEOTIDE SEQUENCE [LARGE SCALE GENOMIC DNA]</scope>
    <source>
        <strain evidence="3">IBT 24891</strain>
    </source>
</reference>
<feature type="compositionally biased region" description="Low complexity" evidence="1">
    <location>
        <begin position="121"/>
        <end position="141"/>
    </location>
</feature>
<keyword evidence="3" id="KW-1185">Reference proteome</keyword>
<evidence type="ECO:0000313" key="3">
    <source>
        <dbReference type="Proteomes" id="UP000191285"/>
    </source>
</evidence>
<sequence length="267" mass="26922">MASEGIFSAQNAPPAPAAAPVVSEQSQPVHSVLSTSQKESESSVLEKSQAAAGGENPSAPTEPAELKPSGSTSTEHPLSGAIGSTDVRASNEHQKEDLKTTGQEPQTGEKRAFDSTVVADSAPSQTSVPAPAPAPVSDTPTPAAPAPAPIPEATTTSEPISHPAPAPAPLAASAPVPAPAPAPTSASEETDKPDSEKPDGPEAKKQKIDPESSKDANGPAPSSSSADTKDAQGKNARPKKEKIKNAVKKAIPTDGIGSRTRSRTKPT</sequence>
<gene>
    <name evidence="2" type="ORF">PENSTE_c003G00128</name>
</gene>
<name>A0A1V6TR12_9EURO</name>
<evidence type="ECO:0000313" key="2">
    <source>
        <dbReference type="EMBL" id="OQE28825.1"/>
    </source>
</evidence>
<feature type="compositionally biased region" description="Polar residues" evidence="1">
    <location>
        <begin position="23"/>
        <end position="46"/>
    </location>
</feature>
<dbReference type="AlphaFoldDB" id="A0A1V6TR12"/>
<feature type="compositionally biased region" description="Basic residues" evidence="1">
    <location>
        <begin position="236"/>
        <end position="247"/>
    </location>
</feature>
<dbReference type="Proteomes" id="UP000191285">
    <property type="component" value="Unassembled WGS sequence"/>
</dbReference>
<dbReference type="OrthoDB" id="4498621at2759"/>
<feature type="compositionally biased region" description="Basic and acidic residues" evidence="1">
    <location>
        <begin position="189"/>
        <end position="214"/>
    </location>
</feature>
<evidence type="ECO:0000256" key="1">
    <source>
        <dbReference type="SAM" id="MobiDB-lite"/>
    </source>
</evidence>
<proteinExistence type="predicted"/>
<dbReference type="STRING" id="303698.A0A1V6TR12"/>
<dbReference type="EMBL" id="MLKD01000003">
    <property type="protein sequence ID" value="OQE28825.1"/>
    <property type="molecule type" value="Genomic_DNA"/>
</dbReference>
<accession>A0A1V6TR12</accession>
<organism evidence="2 3">
    <name type="scientific">Penicillium steckii</name>
    <dbReference type="NCBI Taxonomy" id="303698"/>
    <lineage>
        <taxon>Eukaryota</taxon>
        <taxon>Fungi</taxon>
        <taxon>Dikarya</taxon>
        <taxon>Ascomycota</taxon>
        <taxon>Pezizomycotina</taxon>
        <taxon>Eurotiomycetes</taxon>
        <taxon>Eurotiomycetidae</taxon>
        <taxon>Eurotiales</taxon>
        <taxon>Aspergillaceae</taxon>
        <taxon>Penicillium</taxon>
    </lineage>
</organism>
<protein>
    <submittedName>
        <fullName evidence="2">Uncharacterized protein</fullName>
    </submittedName>
</protein>
<feature type="compositionally biased region" description="Basic and acidic residues" evidence="1">
    <location>
        <begin position="89"/>
        <end position="99"/>
    </location>
</feature>
<comment type="caution">
    <text evidence="2">The sequence shown here is derived from an EMBL/GenBank/DDBJ whole genome shotgun (WGS) entry which is preliminary data.</text>
</comment>
<feature type="compositionally biased region" description="Low complexity" evidence="1">
    <location>
        <begin position="151"/>
        <end position="161"/>
    </location>
</feature>
<feature type="region of interest" description="Disordered" evidence="1">
    <location>
        <begin position="1"/>
        <end position="267"/>
    </location>
</feature>